<evidence type="ECO:0000313" key="8">
    <source>
        <dbReference type="EMBL" id="MBO1106767.1"/>
    </source>
</evidence>
<dbReference type="NCBIfam" id="TIGR03500">
    <property type="entry name" value="FliO_TIGR"/>
    <property type="match status" value="1"/>
</dbReference>
<keyword evidence="3 7" id="KW-1133">Transmembrane helix</keyword>
<keyword evidence="5 7" id="KW-0975">Bacterial flagellum</keyword>
<dbReference type="InterPro" id="IPR022781">
    <property type="entry name" value="Flagellar_biosynth_FliO"/>
</dbReference>
<sequence length="139" mass="15007">MKRLLPAAALLPLPAWSAQPDMNIGMALMSLLLVLGLIVGLGWVAKRMRLPFNGHGNMRVEQQQALGQRERLMVVNVEGQRLLLGVTPQSISLLKELGDAPENHANPPSGFQQQLNALLEKRKSAAKSAASASDNESAH</sequence>
<keyword evidence="8" id="KW-0282">Flagellum</keyword>
<comment type="similarity">
    <text evidence="6 7">Belongs to the FliO/MopB family.</text>
</comment>
<evidence type="ECO:0000256" key="4">
    <source>
        <dbReference type="ARBA" id="ARBA00023136"/>
    </source>
</evidence>
<keyword evidence="8" id="KW-0966">Cell projection</keyword>
<protein>
    <recommendedName>
        <fullName evidence="7">Flagellar protein</fullName>
    </recommendedName>
</protein>
<comment type="caution">
    <text evidence="8">The sequence shown here is derived from an EMBL/GenBank/DDBJ whole genome shotgun (WGS) entry which is preliminary data.</text>
</comment>
<proteinExistence type="inferred from homology"/>
<evidence type="ECO:0000256" key="1">
    <source>
        <dbReference type="ARBA" id="ARBA00022475"/>
    </source>
</evidence>
<name>A0A2P1VP93_PLESH</name>
<keyword evidence="1 7" id="KW-1003">Cell membrane</keyword>
<gene>
    <name evidence="8" type="primary">fliO</name>
    <name evidence="8" type="ORF">J2R62_00775</name>
</gene>
<dbReference type="RefSeq" id="WP_010862188.1">
    <property type="nucleotide sequence ID" value="NZ_CP027852.1"/>
</dbReference>
<evidence type="ECO:0000256" key="5">
    <source>
        <dbReference type="ARBA" id="ARBA00023143"/>
    </source>
</evidence>
<feature type="transmembrane region" description="Helical" evidence="7">
    <location>
        <begin position="27"/>
        <end position="45"/>
    </location>
</feature>
<dbReference type="GO" id="GO:0044781">
    <property type="term" value="P:bacterial-type flagellum organization"/>
    <property type="evidence" value="ECO:0007669"/>
    <property type="project" value="UniProtKB-UniRule"/>
</dbReference>
<keyword evidence="2 7" id="KW-0812">Transmembrane</keyword>
<keyword evidence="8" id="KW-0969">Cilium</keyword>
<dbReference type="EMBL" id="JAFNAA010000001">
    <property type="protein sequence ID" value="MBO1106767.1"/>
    <property type="molecule type" value="Genomic_DNA"/>
</dbReference>
<organism evidence="8 9">
    <name type="scientific">Plesiomonas shigelloides</name>
    <name type="common">Aeromonas shigelloides</name>
    <dbReference type="NCBI Taxonomy" id="703"/>
    <lineage>
        <taxon>Bacteria</taxon>
        <taxon>Pseudomonadati</taxon>
        <taxon>Pseudomonadota</taxon>
        <taxon>Gammaproteobacteria</taxon>
        <taxon>Enterobacterales</taxon>
        <taxon>Enterobacteriaceae</taxon>
        <taxon>Plesiomonas</taxon>
    </lineage>
</organism>
<reference evidence="8" key="1">
    <citation type="submission" date="2021-03" db="EMBL/GenBank/DDBJ databases">
        <title>Plesiomonas shigelloides zfcc0051, isolated from zebrafish feces.</title>
        <authorList>
            <person name="Vanderhoek Z."/>
            <person name="Gaulke C."/>
        </authorList>
    </citation>
    <scope>NUCLEOTIDE SEQUENCE</scope>
    <source>
        <strain evidence="8">Zfcc0051</strain>
    </source>
</reference>
<evidence type="ECO:0000256" key="6">
    <source>
        <dbReference type="ARBA" id="ARBA00037937"/>
    </source>
</evidence>
<dbReference type="Pfam" id="PF04347">
    <property type="entry name" value="FliO"/>
    <property type="match status" value="1"/>
</dbReference>
<evidence type="ECO:0000256" key="7">
    <source>
        <dbReference type="RuleBase" id="RU362064"/>
    </source>
</evidence>
<evidence type="ECO:0000256" key="2">
    <source>
        <dbReference type="ARBA" id="ARBA00022692"/>
    </source>
</evidence>
<dbReference type="InterPro" id="IPR052205">
    <property type="entry name" value="FliO/MopB"/>
</dbReference>
<accession>A0A2P1VP93</accession>
<dbReference type="GO" id="GO:0005886">
    <property type="term" value="C:plasma membrane"/>
    <property type="evidence" value="ECO:0007669"/>
    <property type="project" value="UniProtKB-SubCell"/>
</dbReference>
<dbReference type="Proteomes" id="UP000664658">
    <property type="component" value="Unassembled WGS sequence"/>
</dbReference>
<comment type="subcellular location">
    <subcellularLocation>
        <location evidence="7">Cell membrane</location>
    </subcellularLocation>
    <subcellularLocation>
        <location evidence="7">Bacterial flagellum basal body</location>
    </subcellularLocation>
</comment>
<dbReference type="GO" id="GO:0009425">
    <property type="term" value="C:bacterial-type flagellum basal body"/>
    <property type="evidence" value="ECO:0007669"/>
    <property type="project" value="UniProtKB-SubCell"/>
</dbReference>
<dbReference type="PANTHER" id="PTHR38766">
    <property type="entry name" value="FLAGELLAR PROTEIN FLIO"/>
    <property type="match status" value="1"/>
</dbReference>
<evidence type="ECO:0000313" key="9">
    <source>
        <dbReference type="Proteomes" id="UP000664658"/>
    </source>
</evidence>
<dbReference type="PANTHER" id="PTHR38766:SF1">
    <property type="entry name" value="FLAGELLAR PROTEIN FLIO"/>
    <property type="match status" value="1"/>
</dbReference>
<keyword evidence="4 7" id="KW-0472">Membrane</keyword>
<evidence type="ECO:0000256" key="3">
    <source>
        <dbReference type="ARBA" id="ARBA00022989"/>
    </source>
</evidence>
<dbReference type="AlphaFoldDB" id="A0A2P1VP93"/>